<dbReference type="PANTHER" id="PTHR32309">
    <property type="entry name" value="TYROSINE-PROTEIN KINASE"/>
    <property type="match status" value="1"/>
</dbReference>
<gene>
    <name evidence="8" type="ORF">MPAN_009670</name>
</gene>
<dbReference type="InterPro" id="IPR050445">
    <property type="entry name" value="Bact_polysacc_biosynth/exp"/>
</dbReference>
<evidence type="ECO:0000256" key="4">
    <source>
        <dbReference type="ARBA" id="ARBA00022692"/>
    </source>
</evidence>
<dbReference type="AlphaFoldDB" id="A0A7U9TI00"/>
<dbReference type="InterPro" id="IPR003856">
    <property type="entry name" value="LPS_length_determ_N"/>
</dbReference>
<dbReference type="GO" id="GO:0004713">
    <property type="term" value="F:protein tyrosine kinase activity"/>
    <property type="evidence" value="ECO:0007669"/>
    <property type="project" value="TreeGrafter"/>
</dbReference>
<dbReference type="RefSeq" id="WP_176239537.1">
    <property type="nucleotide sequence ID" value="NZ_AP024412.1"/>
</dbReference>
<evidence type="ECO:0000256" key="6">
    <source>
        <dbReference type="ARBA" id="ARBA00023136"/>
    </source>
</evidence>
<organism evidence="8 9">
    <name type="scientific">Mariniplasma anaerobium</name>
    <dbReference type="NCBI Taxonomy" id="2735436"/>
    <lineage>
        <taxon>Bacteria</taxon>
        <taxon>Bacillati</taxon>
        <taxon>Mycoplasmatota</taxon>
        <taxon>Mollicutes</taxon>
        <taxon>Acholeplasmatales</taxon>
        <taxon>Acholeplasmataceae</taxon>
        <taxon>Mariniplasma</taxon>
    </lineage>
</organism>
<evidence type="ECO:0000313" key="8">
    <source>
        <dbReference type="EMBL" id="BCR36074.1"/>
    </source>
</evidence>
<dbReference type="Proteomes" id="UP000620133">
    <property type="component" value="Chromosome"/>
</dbReference>
<sequence>MNEQNNDTQNEISLVDLYHIIRKNIVLIFAFTTLVAILAGVYAFVIADAKYASNADVMVQVEVDTAVEGSFDYSTAQKLLTTIAEYMSKDIVLDEVILDLDLDRTASNLRSNLTVTSSLTSYFINIKFIDEDPLVARQIVNSVIENAIDIANGNPAFTSLKDKITRTSFAQPGLYESPNKPLYLVIGIILGGIIGVGFVFIKEFLNNSYKTKEQLEAAFDIQVLGVIPTFEVKEDF</sequence>
<dbReference type="PANTHER" id="PTHR32309:SF13">
    <property type="entry name" value="FERRIC ENTEROBACTIN TRANSPORT PROTEIN FEPE"/>
    <property type="match status" value="1"/>
</dbReference>
<dbReference type="Pfam" id="PF02706">
    <property type="entry name" value="Wzz"/>
    <property type="match status" value="1"/>
</dbReference>
<reference evidence="8" key="1">
    <citation type="submission" date="2021-01" db="EMBL/GenBank/DDBJ databases">
        <title>Draft genome sequence of Acholeplasmataceae bacterium strain Mahy22.</title>
        <authorList>
            <person name="Watanabe M."/>
            <person name="Kojima H."/>
            <person name="Fukui M."/>
        </authorList>
    </citation>
    <scope>NUCLEOTIDE SEQUENCE</scope>
    <source>
        <strain evidence="8">Mahy22</strain>
    </source>
</reference>
<name>A0A7U9TI00_9MOLU</name>
<comment type="subcellular location">
    <subcellularLocation>
        <location evidence="1">Cell membrane</location>
        <topology evidence="1">Multi-pass membrane protein</topology>
    </subcellularLocation>
</comment>
<evidence type="ECO:0000259" key="7">
    <source>
        <dbReference type="Pfam" id="PF02706"/>
    </source>
</evidence>
<evidence type="ECO:0000256" key="3">
    <source>
        <dbReference type="ARBA" id="ARBA00022475"/>
    </source>
</evidence>
<accession>A0A7U9TI00</accession>
<proteinExistence type="inferred from homology"/>
<evidence type="ECO:0000256" key="5">
    <source>
        <dbReference type="ARBA" id="ARBA00022989"/>
    </source>
</evidence>
<evidence type="ECO:0000256" key="1">
    <source>
        <dbReference type="ARBA" id="ARBA00004651"/>
    </source>
</evidence>
<keyword evidence="5" id="KW-1133">Transmembrane helix</keyword>
<keyword evidence="4" id="KW-0812">Transmembrane</keyword>
<protein>
    <recommendedName>
        <fullName evidence="7">Polysaccharide chain length determinant N-terminal domain-containing protein</fullName>
    </recommendedName>
</protein>
<dbReference type="GO" id="GO:0005886">
    <property type="term" value="C:plasma membrane"/>
    <property type="evidence" value="ECO:0007669"/>
    <property type="project" value="UniProtKB-SubCell"/>
</dbReference>
<keyword evidence="6" id="KW-0472">Membrane</keyword>
<feature type="domain" description="Polysaccharide chain length determinant N-terminal" evidence="7">
    <location>
        <begin position="10"/>
        <end position="99"/>
    </location>
</feature>
<evidence type="ECO:0000256" key="2">
    <source>
        <dbReference type="ARBA" id="ARBA00006683"/>
    </source>
</evidence>
<dbReference type="KEGG" id="manr:MPAN_009670"/>
<comment type="similarity">
    <text evidence="2">Belongs to the CpsC/CapA family.</text>
</comment>
<keyword evidence="9" id="KW-1185">Reference proteome</keyword>
<dbReference type="EMBL" id="AP024412">
    <property type="protein sequence ID" value="BCR36074.1"/>
    <property type="molecule type" value="Genomic_DNA"/>
</dbReference>
<evidence type="ECO:0000313" key="9">
    <source>
        <dbReference type="Proteomes" id="UP000620133"/>
    </source>
</evidence>
<keyword evidence="3" id="KW-1003">Cell membrane</keyword>